<proteinExistence type="predicted"/>
<dbReference type="EMBL" id="JACGWJ010000017">
    <property type="protein sequence ID" value="KAL0354963.1"/>
    <property type="molecule type" value="Genomic_DNA"/>
</dbReference>
<evidence type="ECO:0000313" key="1">
    <source>
        <dbReference type="EMBL" id="KAL0354963.1"/>
    </source>
</evidence>
<gene>
    <name evidence="1" type="ORF">Sradi_3943200</name>
</gene>
<reference evidence="1" key="1">
    <citation type="submission" date="2020-06" db="EMBL/GenBank/DDBJ databases">
        <authorList>
            <person name="Li T."/>
            <person name="Hu X."/>
            <person name="Zhang T."/>
            <person name="Song X."/>
            <person name="Zhang H."/>
            <person name="Dai N."/>
            <person name="Sheng W."/>
            <person name="Hou X."/>
            <person name="Wei L."/>
        </authorList>
    </citation>
    <scope>NUCLEOTIDE SEQUENCE</scope>
    <source>
        <strain evidence="1">G02</strain>
        <tissue evidence="1">Leaf</tissue>
    </source>
</reference>
<organism evidence="1">
    <name type="scientific">Sesamum radiatum</name>
    <name type="common">Black benniseed</name>
    <dbReference type="NCBI Taxonomy" id="300843"/>
    <lineage>
        <taxon>Eukaryota</taxon>
        <taxon>Viridiplantae</taxon>
        <taxon>Streptophyta</taxon>
        <taxon>Embryophyta</taxon>
        <taxon>Tracheophyta</taxon>
        <taxon>Spermatophyta</taxon>
        <taxon>Magnoliopsida</taxon>
        <taxon>eudicotyledons</taxon>
        <taxon>Gunneridae</taxon>
        <taxon>Pentapetalae</taxon>
        <taxon>asterids</taxon>
        <taxon>lamiids</taxon>
        <taxon>Lamiales</taxon>
        <taxon>Pedaliaceae</taxon>
        <taxon>Sesamum</taxon>
    </lineage>
</organism>
<evidence type="ECO:0008006" key="2">
    <source>
        <dbReference type="Google" id="ProtNLM"/>
    </source>
</evidence>
<comment type="caution">
    <text evidence="1">The sequence shown here is derived from an EMBL/GenBank/DDBJ whole genome shotgun (WGS) entry which is preliminary data.</text>
</comment>
<sequence>MSVLTDVVDVKIDSLQTEVNLLRLMVGWEEDCAPMSKVKVPDPKPFCSARSAKELENFCWDMEIYFQAARILEVEEVSITSMYLTEDAKLWWPTRLSDDASTNRDKIEMRDILKKELKDQFFPCNTS</sequence>
<reference evidence="1" key="2">
    <citation type="journal article" date="2024" name="Plant">
        <title>Genomic evolution and insights into agronomic trait innovations of Sesamum species.</title>
        <authorList>
            <person name="Miao H."/>
            <person name="Wang L."/>
            <person name="Qu L."/>
            <person name="Liu H."/>
            <person name="Sun Y."/>
            <person name="Le M."/>
            <person name="Wang Q."/>
            <person name="Wei S."/>
            <person name="Zheng Y."/>
            <person name="Lin W."/>
            <person name="Duan Y."/>
            <person name="Cao H."/>
            <person name="Xiong S."/>
            <person name="Wang X."/>
            <person name="Wei L."/>
            <person name="Li C."/>
            <person name="Ma Q."/>
            <person name="Ju M."/>
            <person name="Zhao R."/>
            <person name="Li G."/>
            <person name="Mu C."/>
            <person name="Tian Q."/>
            <person name="Mei H."/>
            <person name="Zhang T."/>
            <person name="Gao T."/>
            <person name="Zhang H."/>
        </authorList>
    </citation>
    <scope>NUCLEOTIDE SEQUENCE</scope>
    <source>
        <strain evidence="1">G02</strain>
    </source>
</reference>
<name>A0AAW2PIQ1_SESRA</name>
<accession>A0AAW2PIQ1</accession>
<protein>
    <recommendedName>
        <fullName evidence="2">Retrotransposon gag domain-containing protein</fullName>
    </recommendedName>
</protein>
<dbReference type="AlphaFoldDB" id="A0AAW2PIQ1"/>